<dbReference type="RefSeq" id="WP_130483000.1">
    <property type="nucleotide sequence ID" value="NZ_SGWV01000011.1"/>
</dbReference>
<dbReference type="InterPro" id="IPR007829">
    <property type="entry name" value="TM2"/>
</dbReference>
<keyword evidence="4 5" id="KW-0472">Membrane</keyword>
<evidence type="ECO:0000256" key="4">
    <source>
        <dbReference type="ARBA" id="ARBA00023136"/>
    </source>
</evidence>
<dbReference type="OrthoDB" id="8702870at2"/>
<keyword evidence="2 5" id="KW-0812">Transmembrane</keyword>
<feature type="transmembrane region" description="Helical" evidence="5">
    <location>
        <begin position="61"/>
        <end position="85"/>
    </location>
</feature>
<evidence type="ECO:0000313" key="7">
    <source>
        <dbReference type="EMBL" id="RZS51976.1"/>
    </source>
</evidence>
<evidence type="ECO:0000256" key="1">
    <source>
        <dbReference type="ARBA" id="ARBA00004141"/>
    </source>
</evidence>
<keyword evidence="3 5" id="KW-1133">Transmembrane helix</keyword>
<evidence type="ECO:0000256" key="5">
    <source>
        <dbReference type="SAM" id="Phobius"/>
    </source>
</evidence>
<organism evidence="7 8">
    <name type="scientific">Sphaerotilus mobilis</name>
    <dbReference type="NCBI Taxonomy" id="47994"/>
    <lineage>
        <taxon>Bacteria</taxon>
        <taxon>Pseudomonadati</taxon>
        <taxon>Pseudomonadota</taxon>
        <taxon>Betaproteobacteria</taxon>
        <taxon>Burkholderiales</taxon>
        <taxon>Sphaerotilaceae</taxon>
        <taxon>Sphaerotilus</taxon>
    </lineage>
</organism>
<evidence type="ECO:0000313" key="8">
    <source>
        <dbReference type="Proteomes" id="UP000293433"/>
    </source>
</evidence>
<accession>A0A4Q7LC76</accession>
<protein>
    <submittedName>
        <fullName evidence="7">TM2 domain-containing protein</fullName>
    </submittedName>
</protein>
<name>A0A4Q7LC76_9BURK</name>
<comment type="subcellular location">
    <subcellularLocation>
        <location evidence="1">Membrane</location>
        <topology evidence="1">Multi-pass membrane protein</topology>
    </subcellularLocation>
</comment>
<feature type="transmembrane region" description="Helical" evidence="5">
    <location>
        <begin position="105"/>
        <end position="130"/>
    </location>
</feature>
<feature type="transmembrane region" description="Helical" evidence="5">
    <location>
        <begin position="33"/>
        <end position="49"/>
    </location>
</feature>
<gene>
    <name evidence="7" type="ORF">EV685_3162</name>
</gene>
<feature type="transmembrane region" description="Helical" evidence="5">
    <location>
        <begin position="9"/>
        <end position="27"/>
    </location>
</feature>
<dbReference type="EMBL" id="SGWV01000011">
    <property type="protein sequence ID" value="RZS51976.1"/>
    <property type="molecule type" value="Genomic_DNA"/>
</dbReference>
<evidence type="ECO:0000256" key="2">
    <source>
        <dbReference type="ARBA" id="ARBA00022692"/>
    </source>
</evidence>
<feature type="domain" description="TM2" evidence="6">
    <location>
        <begin position="4"/>
        <end position="49"/>
    </location>
</feature>
<reference evidence="7 8" key="1">
    <citation type="submission" date="2019-02" db="EMBL/GenBank/DDBJ databases">
        <title>Genomic Encyclopedia of Type Strains, Phase IV (KMG-IV): sequencing the most valuable type-strain genomes for metagenomic binning, comparative biology and taxonomic classification.</title>
        <authorList>
            <person name="Goeker M."/>
        </authorList>
    </citation>
    <scope>NUCLEOTIDE SEQUENCE [LARGE SCALE GENOMIC DNA]</scope>
    <source>
        <strain evidence="7 8">DSM 10617</strain>
    </source>
</reference>
<dbReference type="Proteomes" id="UP000293433">
    <property type="component" value="Unassembled WGS sequence"/>
</dbReference>
<dbReference type="Pfam" id="PF05154">
    <property type="entry name" value="TM2"/>
    <property type="match status" value="1"/>
</dbReference>
<evidence type="ECO:0000256" key="3">
    <source>
        <dbReference type="ARBA" id="ARBA00022989"/>
    </source>
</evidence>
<keyword evidence="8" id="KW-1185">Reference proteome</keyword>
<dbReference type="GO" id="GO:0016020">
    <property type="term" value="C:membrane"/>
    <property type="evidence" value="ECO:0007669"/>
    <property type="project" value="UniProtKB-SubCell"/>
</dbReference>
<proteinExistence type="predicted"/>
<evidence type="ECO:0000259" key="6">
    <source>
        <dbReference type="Pfam" id="PF05154"/>
    </source>
</evidence>
<comment type="caution">
    <text evidence="7">The sequence shown here is derived from an EMBL/GenBank/DDBJ whole genome shotgun (WGS) entry which is preliminary data.</text>
</comment>
<sequence>MIPTKSKTLATWIALIGGPLGLHRFYLGSLRDSWGWVHALLTFLGVLGVQRVMELGQDDRLAWVLMPLGGLSLVVAMGTAIFHGLRADEAWNATYNADAGSSRPTGWLAVMGVVAALLIGATAMLSVISFSLQRYFELEREATRATEQATADLQ</sequence>
<dbReference type="AlphaFoldDB" id="A0A4Q7LC76"/>